<dbReference type="Pfam" id="PF13585">
    <property type="entry name" value="CHU_C"/>
    <property type="match status" value="1"/>
</dbReference>
<comment type="caution">
    <text evidence="1">The sequence shown here is derived from an EMBL/GenBank/DDBJ whole genome shotgun (WGS) entry which is preliminary data.</text>
</comment>
<protein>
    <submittedName>
        <fullName evidence="1">Gliding motility-associated C-terminal domain-containing protein</fullName>
    </submittedName>
</protein>
<sequence>MMKRVLLLALLMLIPWLVQATHIVGGELNLLYTGRSYQFTLSLNLYFDDINGERDAEDEQIFVAAFSKRTDKQVGTFALPRRSASLVEYTNSACKNGRLQTRQIRYFDEVTLDPNIYTEAEGYYFSFERCCRNWAIVNITDPGNNGMVFYLEFPAVSLNGTRFADSSPTFDRPKGDYACVNERFFFDFGATDADGDELRYSLTTPKRGNSNGFGSPFSGSPNPGAMDIFYAAPYASVNWAAGFSLATLTAGPEPLRINPTTGQISFIANRLGLYVFSVLCEEYRNGKKIGAVQRDFQLLVIDCPVNTAPTLQAKKANEPIFFAEEETIQLSYGGKACLDVIVTDPDPNSTISLQLNPLNFSAESVSLSNKQGWTNRITDTLRSQICFNACIPHTPDKPLLLQVIASDNSCPIPKRDTLLLSVYIAPLPTISPEVSTSLPNNEVAVQTGQTLTFDVSAFDPDNDQLKLYAVGEGFSLEEVGMQFVNSTGTGKITQPFSWTPSCEVLESSSRYVIHFITEDNSCSLNRFDTVTVQLSAESFERVLSRFSPPNVFTPNNDGANDSFQIPNLPPDNCENIFQGINVYNRWGQPVFSAHEREFQWTGQGYPTGTYYYLINYGNRVFKGTVSLLR</sequence>
<evidence type="ECO:0000313" key="2">
    <source>
        <dbReference type="Proteomes" id="UP001168528"/>
    </source>
</evidence>
<reference evidence="1" key="1">
    <citation type="submission" date="2023-07" db="EMBL/GenBank/DDBJ databases">
        <title>The genome sequence of Rhodocytophaga aerolata KACC 12507.</title>
        <authorList>
            <person name="Zhang X."/>
        </authorList>
    </citation>
    <scope>NUCLEOTIDE SEQUENCE</scope>
    <source>
        <strain evidence="1">KACC 12507</strain>
    </source>
</reference>
<name>A0ABT8RJ47_9BACT</name>
<dbReference type="Proteomes" id="UP001168528">
    <property type="component" value="Unassembled WGS sequence"/>
</dbReference>
<dbReference type="RefSeq" id="WP_302041680.1">
    <property type="nucleotide sequence ID" value="NZ_JAUKPO010000038.1"/>
</dbReference>
<dbReference type="NCBIfam" id="TIGR04131">
    <property type="entry name" value="Bac_Flav_CTERM"/>
    <property type="match status" value="1"/>
</dbReference>
<proteinExistence type="predicted"/>
<gene>
    <name evidence="1" type="ORF">Q0590_31690</name>
</gene>
<accession>A0ABT8RJ47</accession>
<dbReference type="InterPro" id="IPR026341">
    <property type="entry name" value="T9SS_type_B"/>
</dbReference>
<organism evidence="1 2">
    <name type="scientific">Rhodocytophaga aerolata</name>
    <dbReference type="NCBI Taxonomy" id="455078"/>
    <lineage>
        <taxon>Bacteria</taxon>
        <taxon>Pseudomonadati</taxon>
        <taxon>Bacteroidota</taxon>
        <taxon>Cytophagia</taxon>
        <taxon>Cytophagales</taxon>
        <taxon>Rhodocytophagaceae</taxon>
        <taxon>Rhodocytophaga</taxon>
    </lineage>
</organism>
<evidence type="ECO:0000313" key="1">
    <source>
        <dbReference type="EMBL" id="MDO1450880.1"/>
    </source>
</evidence>
<keyword evidence="2" id="KW-1185">Reference proteome</keyword>
<dbReference type="EMBL" id="JAUKPO010000038">
    <property type="protein sequence ID" value="MDO1450880.1"/>
    <property type="molecule type" value="Genomic_DNA"/>
</dbReference>